<dbReference type="Proteomes" id="UP000020773">
    <property type="component" value="Unassembled WGS sequence"/>
</dbReference>
<accession>A0A015W0C0</accession>
<dbReference type="EMBL" id="JGDB01000036">
    <property type="protein sequence ID" value="EXY91628.1"/>
    <property type="molecule type" value="Genomic_DNA"/>
</dbReference>
<dbReference type="AlphaFoldDB" id="A0A015W0C0"/>
<evidence type="ECO:0000313" key="1">
    <source>
        <dbReference type="EMBL" id="EXY91628.1"/>
    </source>
</evidence>
<evidence type="ECO:0000313" key="2">
    <source>
        <dbReference type="Proteomes" id="UP000020773"/>
    </source>
</evidence>
<protein>
    <submittedName>
        <fullName evidence="1">Uncharacterized protein</fullName>
    </submittedName>
</protein>
<sequence>MDDHLGTCRLVLYNGWSYPCSNQENLENQYFEEPRSL</sequence>
<organism evidence="1 2">
    <name type="scientific">Bacteroides fragilis str. 3998T(B)3</name>
    <dbReference type="NCBI Taxonomy" id="1339316"/>
    <lineage>
        <taxon>Bacteria</taxon>
        <taxon>Pseudomonadati</taxon>
        <taxon>Bacteroidota</taxon>
        <taxon>Bacteroidia</taxon>
        <taxon>Bacteroidales</taxon>
        <taxon>Bacteroidaceae</taxon>
        <taxon>Bacteroides</taxon>
    </lineage>
</organism>
<proteinExistence type="predicted"/>
<gene>
    <name evidence="1" type="ORF">M125_1628</name>
</gene>
<name>A0A015W0C0_BACFG</name>
<reference evidence="1 2" key="1">
    <citation type="submission" date="2014-02" db="EMBL/GenBank/DDBJ databases">
        <authorList>
            <person name="Sears C."/>
            <person name="Carroll K."/>
            <person name="Sack B.R."/>
            <person name="Qadri F."/>
            <person name="Myers L.L."/>
            <person name="Chung G.-T."/>
            <person name="Escheverria P."/>
            <person name="Fraser C.M."/>
            <person name="Sadzewicz L."/>
            <person name="Shefchek K.A."/>
            <person name="Tallon L."/>
            <person name="Das S.P."/>
            <person name="Daugherty S."/>
            <person name="Mongodin E.F."/>
        </authorList>
    </citation>
    <scope>NUCLEOTIDE SEQUENCE [LARGE SCALE GENOMIC DNA]</scope>
    <source>
        <strain evidence="2">3998T(B)3</strain>
    </source>
</reference>
<comment type="caution">
    <text evidence="1">The sequence shown here is derived from an EMBL/GenBank/DDBJ whole genome shotgun (WGS) entry which is preliminary data.</text>
</comment>